<keyword evidence="4" id="KW-0804">Transcription</keyword>
<evidence type="ECO:0000259" key="7">
    <source>
        <dbReference type="PROSITE" id="PS51032"/>
    </source>
</evidence>
<dbReference type="InterPro" id="IPR050913">
    <property type="entry name" value="AP2/ERF_ERF"/>
</dbReference>
<reference evidence="8" key="1">
    <citation type="journal article" date="2021" name="Nat. Commun.">
        <title>Genomic analyses provide insights into spinach domestication and the genetic basis of agronomic traits.</title>
        <authorList>
            <person name="Cai X."/>
            <person name="Sun X."/>
            <person name="Xu C."/>
            <person name="Sun H."/>
            <person name="Wang X."/>
            <person name="Ge C."/>
            <person name="Zhang Z."/>
            <person name="Wang Q."/>
            <person name="Fei Z."/>
            <person name="Jiao C."/>
            <person name="Wang Q."/>
        </authorList>
    </citation>
    <scope>NUCLEOTIDE SEQUENCE [LARGE SCALE GENOMIC DNA]</scope>
    <source>
        <strain evidence="8">cv. Varoflay</strain>
    </source>
</reference>
<organism evidence="8 9">
    <name type="scientific">Spinacia oleracea</name>
    <name type="common">Spinach</name>
    <dbReference type="NCBI Taxonomy" id="3562"/>
    <lineage>
        <taxon>Eukaryota</taxon>
        <taxon>Viridiplantae</taxon>
        <taxon>Streptophyta</taxon>
        <taxon>Embryophyta</taxon>
        <taxon>Tracheophyta</taxon>
        <taxon>Spermatophyta</taxon>
        <taxon>Magnoliopsida</taxon>
        <taxon>eudicotyledons</taxon>
        <taxon>Gunneridae</taxon>
        <taxon>Pentapetalae</taxon>
        <taxon>Caryophyllales</taxon>
        <taxon>Chenopodiaceae</taxon>
        <taxon>Chenopodioideae</taxon>
        <taxon>Anserineae</taxon>
        <taxon>Spinacia</taxon>
    </lineage>
</organism>
<dbReference type="GO" id="GO:0005634">
    <property type="term" value="C:nucleus"/>
    <property type="evidence" value="ECO:0000318"/>
    <property type="project" value="GO_Central"/>
</dbReference>
<gene>
    <name evidence="9" type="primary">LOC110788776</name>
</gene>
<dbReference type="InterPro" id="IPR001471">
    <property type="entry name" value="AP2/ERF_dom"/>
</dbReference>
<feature type="region of interest" description="Disordered" evidence="6">
    <location>
        <begin position="179"/>
        <end position="237"/>
    </location>
</feature>
<dbReference type="Proteomes" id="UP000813463">
    <property type="component" value="Chromosome 2"/>
</dbReference>
<dbReference type="PANTHER" id="PTHR31194:SF202">
    <property type="entry name" value="ETHYLENE-RESPONSIVE TRANSCRIPTION FACTOR ERF070"/>
    <property type="match status" value="1"/>
</dbReference>
<dbReference type="Pfam" id="PF00847">
    <property type="entry name" value="AP2"/>
    <property type="match status" value="1"/>
</dbReference>
<keyword evidence="3" id="KW-0238">DNA-binding</keyword>
<keyword evidence="2" id="KW-0805">Transcription regulation</keyword>
<name>A0A9R0II78_SPIOL</name>
<evidence type="ECO:0000256" key="5">
    <source>
        <dbReference type="ARBA" id="ARBA00023242"/>
    </source>
</evidence>
<feature type="compositionally biased region" description="Basic and acidic residues" evidence="6">
    <location>
        <begin position="70"/>
        <end position="87"/>
    </location>
</feature>
<dbReference type="AlphaFoldDB" id="A0A9R0II78"/>
<dbReference type="PROSITE" id="PS51032">
    <property type="entry name" value="AP2_ERF"/>
    <property type="match status" value="1"/>
</dbReference>
<keyword evidence="8" id="KW-1185">Reference proteome</keyword>
<evidence type="ECO:0000256" key="1">
    <source>
        <dbReference type="ARBA" id="ARBA00004123"/>
    </source>
</evidence>
<evidence type="ECO:0000313" key="8">
    <source>
        <dbReference type="Proteomes" id="UP000813463"/>
    </source>
</evidence>
<dbReference type="PRINTS" id="PR00367">
    <property type="entry name" value="ETHRSPELEMNT"/>
</dbReference>
<dbReference type="PANTHER" id="PTHR31194">
    <property type="entry name" value="SHN SHINE , DNA BINDING / TRANSCRIPTION FACTOR"/>
    <property type="match status" value="1"/>
</dbReference>
<feature type="region of interest" description="Disordered" evidence="6">
    <location>
        <begin position="66"/>
        <end position="97"/>
    </location>
</feature>
<evidence type="ECO:0000256" key="3">
    <source>
        <dbReference type="ARBA" id="ARBA00023125"/>
    </source>
</evidence>
<dbReference type="GeneID" id="110788776"/>
<dbReference type="Gene3D" id="3.30.730.10">
    <property type="entry name" value="AP2/ERF domain"/>
    <property type="match status" value="1"/>
</dbReference>
<dbReference type="SMART" id="SM00380">
    <property type="entry name" value="AP2"/>
    <property type="match status" value="1"/>
</dbReference>
<evidence type="ECO:0000313" key="9">
    <source>
        <dbReference type="RefSeq" id="XP_021849110.2"/>
    </source>
</evidence>
<evidence type="ECO:0000256" key="6">
    <source>
        <dbReference type="SAM" id="MobiDB-lite"/>
    </source>
</evidence>
<dbReference type="KEGG" id="soe:110788776"/>
<comment type="subcellular location">
    <subcellularLocation>
        <location evidence="1">Nucleus</location>
    </subcellularLocation>
</comment>
<feature type="compositionally biased region" description="Low complexity" evidence="6">
    <location>
        <begin position="209"/>
        <end position="222"/>
    </location>
</feature>
<keyword evidence="5" id="KW-0539">Nucleus</keyword>
<accession>A0A9R0II78</accession>
<feature type="domain" description="AP2/ERF" evidence="7">
    <location>
        <begin position="93"/>
        <end position="150"/>
    </location>
</feature>
<evidence type="ECO:0000256" key="2">
    <source>
        <dbReference type="ARBA" id="ARBA00023015"/>
    </source>
</evidence>
<dbReference type="RefSeq" id="XP_021849110.2">
    <property type="nucleotide sequence ID" value="XM_021993418.2"/>
</dbReference>
<reference evidence="9" key="2">
    <citation type="submission" date="2025-08" db="UniProtKB">
        <authorList>
            <consortium name="RefSeq"/>
        </authorList>
    </citation>
    <scope>IDENTIFICATION</scope>
    <source>
        <tissue evidence="9">Leaf</tissue>
    </source>
</reference>
<proteinExistence type="predicted"/>
<dbReference type="InterPro" id="IPR036955">
    <property type="entry name" value="AP2/ERF_dom_sf"/>
</dbReference>
<sequence>MRSLPTVKYSEHRSVTNKIFDLSFPYPKIVRISVRDDEATDSSGDEDEPTCRTRVVKHVSEIRFQLGDPELPKKTEKTAKTGNDRRQTGAPRKYRGVRQRPWGKYAAEIRDPATKSRKWLGTFETAEEAAVVYDAAAIQYRGPLALTNFPRPQPVEVTVPSLSEEDYEMGQRLCSPTSVLQYHQGGDGNDVEERETEKLKTTGKRGGPSSSSSSLTTSSSSSDLVGSRKPEDQVMSLPGGDLMELDIPCFLNGLFSYDDDAPKSIFSVDDGWGLLADFPPLDHGDLEDFSALDLDFNGDDFLLSAGCEADDYLLL</sequence>
<dbReference type="InterPro" id="IPR016177">
    <property type="entry name" value="DNA-bd_dom_sf"/>
</dbReference>
<dbReference type="CDD" id="cd00018">
    <property type="entry name" value="AP2"/>
    <property type="match status" value="1"/>
</dbReference>
<protein>
    <submittedName>
        <fullName evidence="9">Pathogenesis-related genes transcriptional activator PTI6</fullName>
    </submittedName>
</protein>
<dbReference type="SUPFAM" id="SSF54171">
    <property type="entry name" value="DNA-binding domain"/>
    <property type="match status" value="1"/>
</dbReference>
<dbReference type="GO" id="GO:0000976">
    <property type="term" value="F:transcription cis-regulatory region binding"/>
    <property type="evidence" value="ECO:0000318"/>
    <property type="project" value="GO_Central"/>
</dbReference>
<dbReference type="GO" id="GO:0003700">
    <property type="term" value="F:DNA-binding transcription factor activity"/>
    <property type="evidence" value="ECO:0000318"/>
    <property type="project" value="GO_Central"/>
</dbReference>
<evidence type="ECO:0000256" key="4">
    <source>
        <dbReference type="ARBA" id="ARBA00023163"/>
    </source>
</evidence>